<proteinExistence type="inferred from homology"/>
<keyword evidence="5" id="KW-0732">Signal</keyword>
<dbReference type="GO" id="GO:0008194">
    <property type="term" value="F:UDP-glycosyltransferase activity"/>
    <property type="evidence" value="ECO:0007669"/>
    <property type="project" value="InterPro"/>
</dbReference>
<dbReference type="AlphaFoldDB" id="A0AAV2NVF1"/>
<keyword evidence="4" id="KW-1133">Transmembrane helix</keyword>
<evidence type="ECO:0000256" key="2">
    <source>
        <dbReference type="ARBA" id="ARBA00022676"/>
    </source>
</evidence>
<evidence type="ECO:0008006" key="8">
    <source>
        <dbReference type="Google" id="ProtNLM"/>
    </source>
</evidence>
<dbReference type="InterPro" id="IPR050271">
    <property type="entry name" value="UDP-glycosyltransferase"/>
</dbReference>
<feature type="signal peptide" evidence="5">
    <location>
        <begin position="1"/>
        <end position="18"/>
    </location>
</feature>
<keyword evidence="7" id="KW-1185">Reference proteome</keyword>
<dbReference type="InterPro" id="IPR002213">
    <property type="entry name" value="UDP_glucos_trans"/>
</dbReference>
<dbReference type="PANTHER" id="PTHR48043">
    <property type="entry name" value="EG:EG0003.4 PROTEIN-RELATED"/>
    <property type="match status" value="1"/>
</dbReference>
<gene>
    <name evidence="6" type="ORF">LPLAT_LOCUS9458</name>
</gene>
<dbReference type="SUPFAM" id="SSF53756">
    <property type="entry name" value="UDP-Glycosyltransferase/glycogen phosphorylase"/>
    <property type="match status" value="1"/>
</dbReference>
<dbReference type="EMBL" id="OZ034827">
    <property type="protein sequence ID" value="CAL1683793.1"/>
    <property type="molecule type" value="Genomic_DNA"/>
</dbReference>
<evidence type="ECO:0000256" key="5">
    <source>
        <dbReference type="SAM" id="SignalP"/>
    </source>
</evidence>
<organism evidence="6 7">
    <name type="scientific">Lasius platythorax</name>
    <dbReference type="NCBI Taxonomy" id="488582"/>
    <lineage>
        <taxon>Eukaryota</taxon>
        <taxon>Metazoa</taxon>
        <taxon>Ecdysozoa</taxon>
        <taxon>Arthropoda</taxon>
        <taxon>Hexapoda</taxon>
        <taxon>Insecta</taxon>
        <taxon>Pterygota</taxon>
        <taxon>Neoptera</taxon>
        <taxon>Endopterygota</taxon>
        <taxon>Hymenoptera</taxon>
        <taxon>Apocrita</taxon>
        <taxon>Aculeata</taxon>
        <taxon>Formicoidea</taxon>
        <taxon>Formicidae</taxon>
        <taxon>Formicinae</taxon>
        <taxon>Lasius</taxon>
        <taxon>Lasius</taxon>
    </lineage>
</organism>
<dbReference type="CDD" id="cd03784">
    <property type="entry name" value="GT1_Gtf-like"/>
    <property type="match status" value="1"/>
</dbReference>
<keyword evidence="2" id="KW-0328">Glycosyltransferase</keyword>
<evidence type="ECO:0000256" key="3">
    <source>
        <dbReference type="ARBA" id="ARBA00022679"/>
    </source>
</evidence>
<evidence type="ECO:0000256" key="4">
    <source>
        <dbReference type="SAM" id="Phobius"/>
    </source>
</evidence>
<evidence type="ECO:0000256" key="1">
    <source>
        <dbReference type="ARBA" id="ARBA00009995"/>
    </source>
</evidence>
<keyword evidence="4" id="KW-0812">Transmembrane</keyword>
<evidence type="ECO:0000313" key="7">
    <source>
        <dbReference type="Proteomes" id="UP001497644"/>
    </source>
</evidence>
<reference evidence="6" key="1">
    <citation type="submission" date="2024-04" db="EMBL/GenBank/DDBJ databases">
        <authorList>
            <consortium name="Molecular Ecology Group"/>
        </authorList>
    </citation>
    <scope>NUCLEOTIDE SEQUENCE</scope>
</reference>
<accession>A0AAV2NVF1</accession>
<evidence type="ECO:0000313" key="6">
    <source>
        <dbReference type="EMBL" id="CAL1683793.1"/>
    </source>
</evidence>
<dbReference type="Gene3D" id="3.40.50.2000">
    <property type="entry name" value="Glycogen Phosphorylase B"/>
    <property type="match status" value="2"/>
</dbReference>
<feature type="chain" id="PRO_5043898295" description="UDP-glycosyltransferase" evidence="5">
    <location>
        <begin position="19"/>
        <end position="536"/>
    </location>
</feature>
<comment type="similarity">
    <text evidence="1">Belongs to the UDP-glycosyltransferase family.</text>
</comment>
<feature type="transmembrane region" description="Helical" evidence="4">
    <location>
        <begin position="478"/>
        <end position="502"/>
    </location>
</feature>
<keyword evidence="4" id="KW-0472">Membrane</keyword>
<name>A0AAV2NVF1_9HYME</name>
<dbReference type="Proteomes" id="UP001497644">
    <property type="component" value="Chromosome 4"/>
</dbReference>
<dbReference type="Pfam" id="PF00201">
    <property type="entry name" value="UDPGT"/>
    <property type="match status" value="1"/>
</dbReference>
<sequence length="536" mass="62083">MSLKVILIVPILWITVHAANILVVIPEPSYSHQVAFRPIITELARRGHKLTVFTPIPINDSTLQNYTEVKLSYSSYKVDEKFDVLGLAKLGIWPLLDDFYRRNEEMTDSALSHPVMQQLISSNSTEKFDLIIVEFLFYDAFYALSHRFNASLIGIASVPLTAFHHYTFGNSISWAYAPDLLANDLDENMNTWDRIYNAYCIFYQLYWHQYKIIPVQEKIVRKHFGDSVPPAHQLASNMALLLANFHSFLYPHANVPGIISIRGSRQITQKKRLPADLEKILDDAKEGCIYFSLGSNVKGEFLPVERRDMFQKTFEKLPYKVLWKYESDFPNKSNNIITRKWLPQHEVLAHPNVRLFMYQGGLQSTEETIENGVPVIGFPIFGDQHYNVKQLVARGAGKKLIITDINEDELREAILEVITTSSYKENMLKLRDLLHDVPYDPLNNSVWWVEHVIRHDGAPHLRNKSRDMPWYMTQLLDILGIILLVTLLVILAIILLVSYIIIYCRIIKRFKRLCELIIKPCTRLFEPNRPVAKKEQ</sequence>
<dbReference type="FunFam" id="3.40.50.2000:FF:000050">
    <property type="entry name" value="UDP-glucuronosyltransferase"/>
    <property type="match status" value="1"/>
</dbReference>
<protein>
    <recommendedName>
        <fullName evidence="8">UDP-glycosyltransferase</fullName>
    </recommendedName>
</protein>
<keyword evidence="3" id="KW-0808">Transferase</keyword>
<dbReference type="PANTHER" id="PTHR48043:SF159">
    <property type="entry name" value="EG:EG0003.4 PROTEIN-RELATED"/>
    <property type="match status" value="1"/>
</dbReference>